<evidence type="ECO:0000259" key="4">
    <source>
        <dbReference type="PROSITE" id="PS50949"/>
    </source>
</evidence>
<dbReference type="GO" id="GO:0003700">
    <property type="term" value="F:DNA-binding transcription factor activity"/>
    <property type="evidence" value="ECO:0007669"/>
    <property type="project" value="InterPro"/>
</dbReference>
<dbReference type="InterPro" id="IPR000524">
    <property type="entry name" value="Tscrpt_reg_HTH_GntR"/>
</dbReference>
<dbReference type="CDD" id="cd07377">
    <property type="entry name" value="WHTH_GntR"/>
    <property type="match status" value="1"/>
</dbReference>
<dbReference type="Gene3D" id="3.40.1410.10">
    <property type="entry name" value="Chorismate lyase-like"/>
    <property type="match status" value="1"/>
</dbReference>
<organism evidence="5 6">
    <name type="scientific">Actinomadura rubrisoli</name>
    <dbReference type="NCBI Taxonomy" id="2530368"/>
    <lineage>
        <taxon>Bacteria</taxon>
        <taxon>Bacillati</taxon>
        <taxon>Actinomycetota</taxon>
        <taxon>Actinomycetes</taxon>
        <taxon>Streptosporangiales</taxon>
        <taxon>Thermomonosporaceae</taxon>
        <taxon>Actinomadura</taxon>
    </lineage>
</organism>
<evidence type="ECO:0000256" key="2">
    <source>
        <dbReference type="ARBA" id="ARBA00023125"/>
    </source>
</evidence>
<evidence type="ECO:0000313" key="6">
    <source>
        <dbReference type="Proteomes" id="UP000294513"/>
    </source>
</evidence>
<dbReference type="AlphaFoldDB" id="A0A4R5C8D6"/>
<proteinExistence type="predicted"/>
<dbReference type="InterPro" id="IPR036388">
    <property type="entry name" value="WH-like_DNA-bd_sf"/>
</dbReference>
<dbReference type="GO" id="GO:0045892">
    <property type="term" value="P:negative regulation of DNA-templated transcription"/>
    <property type="evidence" value="ECO:0007669"/>
    <property type="project" value="TreeGrafter"/>
</dbReference>
<evidence type="ECO:0000256" key="1">
    <source>
        <dbReference type="ARBA" id="ARBA00023015"/>
    </source>
</evidence>
<reference evidence="5 6" key="1">
    <citation type="submission" date="2019-03" db="EMBL/GenBank/DDBJ databases">
        <title>Draft genome sequences of novel Actinobacteria.</title>
        <authorList>
            <person name="Sahin N."/>
            <person name="Ay H."/>
            <person name="Saygin H."/>
        </authorList>
    </citation>
    <scope>NUCLEOTIDE SEQUENCE [LARGE SCALE GENOMIC DNA]</scope>
    <source>
        <strain evidence="5 6">H3C3</strain>
    </source>
</reference>
<dbReference type="Pfam" id="PF07702">
    <property type="entry name" value="UTRA"/>
    <property type="match status" value="1"/>
</dbReference>
<keyword evidence="2" id="KW-0238">DNA-binding</keyword>
<dbReference type="PANTHER" id="PTHR44846">
    <property type="entry name" value="MANNOSYL-D-GLYCERATE TRANSPORT/METABOLISM SYSTEM REPRESSOR MNGR-RELATED"/>
    <property type="match status" value="1"/>
</dbReference>
<dbReference type="InterPro" id="IPR011663">
    <property type="entry name" value="UTRA"/>
</dbReference>
<sequence>MIDSSGPLPKYLQLRAILLDLIEQDRLPVDAPVPSEREMCRTYGVSRMTVRQAVDQLVAEERLRRIPAKGTFVARPKVQMPKELVSFTEDMRALGLRPGSVDLASRTIEADARLAALFGAGPGAAVHVLERLRLADGEPMAVERSHIPASLAPGLFDRRPPDTSLFDVLEREYGIVMDAGEQTIEAGPAGAGDARLLGIEPGGTVFFLQQRTSSRGICVEVTFAIYRADRYRIHLGLESRNRPAAGAG</sequence>
<dbReference type="Gene3D" id="1.10.10.10">
    <property type="entry name" value="Winged helix-like DNA-binding domain superfamily/Winged helix DNA-binding domain"/>
    <property type="match status" value="1"/>
</dbReference>
<dbReference type="Proteomes" id="UP000294513">
    <property type="component" value="Unassembled WGS sequence"/>
</dbReference>
<dbReference type="InterPro" id="IPR028978">
    <property type="entry name" value="Chorismate_lyase_/UTRA_dom_sf"/>
</dbReference>
<accession>A0A4R5C8D6</accession>
<dbReference type="Pfam" id="PF00392">
    <property type="entry name" value="GntR"/>
    <property type="match status" value="1"/>
</dbReference>
<keyword evidence="6" id="KW-1185">Reference proteome</keyword>
<evidence type="ECO:0000313" key="5">
    <source>
        <dbReference type="EMBL" id="TDD96048.1"/>
    </source>
</evidence>
<comment type="caution">
    <text evidence="5">The sequence shown here is derived from an EMBL/GenBank/DDBJ whole genome shotgun (WGS) entry which is preliminary data.</text>
</comment>
<dbReference type="PANTHER" id="PTHR44846:SF1">
    <property type="entry name" value="MANNOSYL-D-GLYCERATE TRANSPORT_METABOLISM SYSTEM REPRESSOR MNGR-RELATED"/>
    <property type="match status" value="1"/>
</dbReference>
<keyword evidence="3" id="KW-0804">Transcription</keyword>
<dbReference type="PRINTS" id="PR00035">
    <property type="entry name" value="HTHGNTR"/>
</dbReference>
<dbReference type="SUPFAM" id="SSF46785">
    <property type="entry name" value="Winged helix' DNA-binding domain"/>
    <property type="match status" value="1"/>
</dbReference>
<dbReference type="GO" id="GO:0003677">
    <property type="term" value="F:DNA binding"/>
    <property type="evidence" value="ECO:0007669"/>
    <property type="project" value="UniProtKB-KW"/>
</dbReference>
<dbReference type="InterPro" id="IPR036390">
    <property type="entry name" value="WH_DNA-bd_sf"/>
</dbReference>
<evidence type="ECO:0000256" key="3">
    <source>
        <dbReference type="ARBA" id="ARBA00023163"/>
    </source>
</evidence>
<name>A0A4R5C8D6_9ACTN</name>
<gene>
    <name evidence="5" type="ORF">E1298_03640</name>
</gene>
<dbReference type="EMBL" id="SMKU01000008">
    <property type="protein sequence ID" value="TDD96048.1"/>
    <property type="molecule type" value="Genomic_DNA"/>
</dbReference>
<dbReference type="RefSeq" id="WP_131889302.1">
    <property type="nucleotide sequence ID" value="NZ_SMKU01000008.1"/>
</dbReference>
<dbReference type="SUPFAM" id="SSF64288">
    <property type="entry name" value="Chorismate lyase-like"/>
    <property type="match status" value="1"/>
</dbReference>
<protein>
    <submittedName>
        <fullName evidence="5">GntR family transcriptional regulator</fullName>
    </submittedName>
</protein>
<dbReference type="SMART" id="SM00345">
    <property type="entry name" value="HTH_GNTR"/>
    <property type="match status" value="1"/>
</dbReference>
<dbReference type="OrthoDB" id="3182938at2"/>
<dbReference type="PROSITE" id="PS50949">
    <property type="entry name" value="HTH_GNTR"/>
    <property type="match status" value="1"/>
</dbReference>
<dbReference type="InterPro" id="IPR050679">
    <property type="entry name" value="Bact_HTH_transcr_reg"/>
</dbReference>
<dbReference type="SMART" id="SM00866">
    <property type="entry name" value="UTRA"/>
    <property type="match status" value="1"/>
</dbReference>
<keyword evidence="1" id="KW-0805">Transcription regulation</keyword>
<feature type="domain" description="HTH gntR-type" evidence="4">
    <location>
        <begin position="8"/>
        <end position="76"/>
    </location>
</feature>